<dbReference type="Proteomes" id="UP000193067">
    <property type="component" value="Unassembled WGS sequence"/>
</dbReference>
<sequence>MSPLPPYKEIVASVPQLFRKLNTPKLETLTIHFNLAMWKRGNFLSDIQYLDTRLFMLAVEFPLLSRVRFDIGCDPHEHSFWLSLFSRYFPLLVGRGFLELIKHNVLQVE</sequence>
<reference evidence="1 2" key="1">
    <citation type="journal article" date="2015" name="Biotechnol. Biofuels">
        <title>Enhanced degradation of softwood versus hardwood by the white-rot fungus Pycnoporus coccineus.</title>
        <authorList>
            <person name="Couturier M."/>
            <person name="Navarro D."/>
            <person name="Chevret D."/>
            <person name="Henrissat B."/>
            <person name="Piumi F."/>
            <person name="Ruiz-Duenas F.J."/>
            <person name="Martinez A.T."/>
            <person name="Grigoriev I.V."/>
            <person name="Riley R."/>
            <person name="Lipzen A."/>
            <person name="Berrin J.G."/>
            <person name="Master E.R."/>
            <person name="Rosso M.N."/>
        </authorList>
    </citation>
    <scope>NUCLEOTIDE SEQUENCE [LARGE SCALE GENOMIC DNA]</scope>
    <source>
        <strain evidence="1 2">BRFM310</strain>
    </source>
</reference>
<evidence type="ECO:0000313" key="2">
    <source>
        <dbReference type="Proteomes" id="UP000193067"/>
    </source>
</evidence>
<dbReference type="EMBL" id="KZ084105">
    <property type="protein sequence ID" value="OSD02420.1"/>
    <property type="molecule type" value="Genomic_DNA"/>
</dbReference>
<organism evidence="1 2">
    <name type="scientific">Trametes coccinea (strain BRFM310)</name>
    <name type="common">Pycnoporus coccineus</name>
    <dbReference type="NCBI Taxonomy" id="1353009"/>
    <lineage>
        <taxon>Eukaryota</taxon>
        <taxon>Fungi</taxon>
        <taxon>Dikarya</taxon>
        <taxon>Basidiomycota</taxon>
        <taxon>Agaricomycotina</taxon>
        <taxon>Agaricomycetes</taxon>
        <taxon>Polyporales</taxon>
        <taxon>Polyporaceae</taxon>
        <taxon>Trametes</taxon>
    </lineage>
</organism>
<evidence type="ECO:0000313" key="1">
    <source>
        <dbReference type="EMBL" id="OSD02420.1"/>
    </source>
</evidence>
<name>A0A1Y2IMU2_TRAC3</name>
<accession>A0A1Y2IMU2</accession>
<keyword evidence="2" id="KW-1185">Reference proteome</keyword>
<protein>
    <submittedName>
        <fullName evidence="1">Uncharacterized protein</fullName>
    </submittedName>
</protein>
<proteinExistence type="predicted"/>
<dbReference type="AlphaFoldDB" id="A0A1Y2IMU2"/>
<gene>
    <name evidence="1" type="ORF">PYCCODRAFT_402309</name>
</gene>